<accession>A0A6J7NSK0</accession>
<feature type="region of interest" description="Disordered" evidence="1">
    <location>
        <begin position="44"/>
        <end position="72"/>
    </location>
</feature>
<gene>
    <name evidence="2" type="ORF">UFOPK3927_01455</name>
</gene>
<name>A0A6J7NSK0_9ZZZZ</name>
<dbReference type="EMBL" id="CAFBOK010000191">
    <property type="protein sequence ID" value="CAB4993739.1"/>
    <property type="molecule type" value="Genomic_DNA"/>
</dbReference>
<evidence type="ECO:0000313" key="2">
    <source>
        <dbReference type="EMBL" id="CAB4993739.1"/>
    </source>
</evidence>
<protein>
    <submittedName>
        <fullName evidence="2">Unannotated protein</fullName>
    </submittedName>
</protein>
<proteinExistence type="predicted"/>
<organism evidence="2">
    <name type="scientific">freshwater metagenome</name>
    <dbReference type="NCBI Taxonomy" id="449393"/>
    <lineage>
        <taxon>unclassified sequences</taxon>
        <taxon>metagenomes</taxon>
        <taxon>ecological metagenomes</taxon>
    </lineage>
</organism>
<dbReference type="AlphaFoldDB" id="A0A6J7NSK0"/>
<reference evidence="2" key="1">
    <citation type="submission" date="2020-05" db="EMBL/GenBank/DDBJ databases">
        <authorList>
            <person name="Chiriac C."/>
            <person name="Salcher M."/>
            <person name="Ghai R."/>
            <person name="Kavagutti S V."/>
        </authorList>
    </citation>
    <scope>NUCLEOTIDE SEQUENCE</scope>
</reference>
<sequence length="72" mass="7536">MSSATCVTHEIECANSVCEVGRVRVDGTEVVAIVRDDADVRDVKSPMTEPERVQSTAEGVGGVASSVDPIMS</sequence>
<evidence type="ECO:0000256" key="1">
    <source>
        <dbReference type="SAM" id="MobiDB-lite"/>
    </source>
</evidence>